<dbReference type="EMBL" id="JXNU01000003">
    <property type="protein sequence ID" value="KKF36972.1"/>
    <property type="molecule type" value="Genomic_DNA"/>
</dbReference>
<dbReference type="Proteomes" id="UP000033924">
    <property type="component" value="Unassembled WGS sequence"/>
</dbReference>
<dbReference type="AlphaFoldDB" id="A0A0M2KI41"/>
<dbReference type="PATRIC" id="fig|65700.7.peg.4616"/>
<reference evidence="2 3" key="1">
    <citation type="submission" date="2015-01" db="EMBL/GenBank/DDBJ databases">
        <title>Erwinia tracheiphila.</title>
        <authorList>
            <person name="Shapiro L.R."/>
        </authorList>
    </citation>
    <scope>NUCLEOTIDE SEQUENCE [LARGE SCALE GENOMIC DNA]</scope>
    <source>
        <strain evidence="2 3">BuffGH</strain>
    </source>
</reference>
<evidence type="ECO:0000259" key="1">
    <source>
        <dbReference type="Pfam" id="PF04448"/>
    </source>
</evidence>
<name>A0A0M2KI41_9GAMM</name>
<comment type="caution">
    <text evidence="2">The sequence shown here is derived from an EMBL/GenBank/DDBJ whole genome shotgun (WGS) entry which is preliminary data.</text>
</comment>
<protein>
    <recommendedName>
        <fullName evidence="1">DUF551 domain-containing protein</fullName>
    </recommendedName>
</protein>
<keyword evidence="3" id="KW-1185">Reference proteome</keyword>
<evidence type="ECO:0000313" key="2">
    <source>
        <dbReference type="EMBL" id="KKF36972.1"/>
    </source>
</evidence>
<dbReference type="InterPro" id="IPR007539">
    <property type="entry name" value="DUF551"/>
</dbReference>
<feature type="domain" description="DUF551" evidence="1">
    <location>
        <begin position="66"/>
        <end position="138"/>
    </location>
</feature>
<dbReference type="STRING" id="65700.SY86_18550"/>
<evidence type="ECO:0000313" key="3">
    <source>
        <dbReference type="Proteomes" id="UP000033924"/>
    </source>
</evidence>
<proteinExistence type="predicted"/>
<accession>A0A0M2KI41</accession>
<dbReference type="Pfam" id="PF04448">
    <property type="entry name" value="DUF551"/>
    <property type="match status" value="1"/>
</dbReference>
<organism evidence="2 3">
    <name type="scientific">Erwinia tracheiphila</name>
    <dbReference type="NCBI Taxonomy" id="65700"/>
    <lineage>
        <taxon>Bacteria</taxon>
        <taxon>Pseudomonadati</taxon>
        <taxon>Pseudomonadota</taxon>
        <taxon>Gammaproteobacteria</taxon>
        <taxon>Enterobacterales</taxon>
        <taxon>Erwiniaceae</taxon>
        <taxon>Erwinia</taxon>
    </lineage>
</organism>
<sequence>MTNEERLSLVERCKTIAAWREKYGDNANVMLPALEAKQIAEIALASLQADGSLTDEDTTPQSPAQQWIRCSERLPVEGQSVVIANIGHGCICEAAAVTYYPPHFALIEGLEASNYDGGASISLAFEATHWMPLLAAPEPGGDES</sequence>
<gene>
    <name evidence="2" type="ORF">SY86_18550</name>
</gene>